<dbReference type="PANTHER" id="PTHR11011:SF60">
    <property type="entry name" value="FATTY ACYL-COA REDUCTASE-RELATED"/>
    <property type="match status" value="1"/>
</dbReference>
<keyword evidence="3 10" id="KW-0444">Lipid biosynthesis</keyword>
<evidence type="ECO:0000256" key="2">
    <source>
        <dbReference type="ARBA" id="ARBA00005928"/>
    </source>
</evidence>
<keyword evidence="7 10" id="KW-0443">Lipid metabolism</keyword>
<accession>A0A834XPA2</accession>
<evidence type="ECO:0000256" key="8">
    <source>
        <dbReference type="ARBA" id="ARBA00023136"/>
    </source>
</evidence>
<evidence type="ECO:0000256" key="3">
    <source>
        <dbReference type="ARBA" id="ARBA00022516"/>
    </source>
</evidence>
<gene>
    <name evidence="13" type="ORF">HCN44_000206</name>
</gene>
<dbReference type="GO" id="GO:0035336">
    <property type="term" value="P:long-chain fatty-acyl-CoA metabolic process"/>
    <property type="evidence" value="ECO:0007669"/>
    <property type="project" value="TreeGrafter"/>
</dbReference>
<sequence>MLENKLSDLESSTLNDSMNNNQILEETTIQKFYTGQSIFITGGTGFLGKALVEKLLRSCDVSKIYLLIRSKKGIDINDRLDNLFNNPLFESVKKNSPEFRNKIVPVAGDVGETDLGLSHEDRELLIQEVSTVFHSAATVRFHEKLKIAMLLNTGGTLEVLKLVNEMKKLKVMVHVSTAYSNCHEDIIEEKIYPHPIEYENFKIVAETLSNEAIDDALPRILKNWPNTYTFTKALTEKCVRQMSCNKPIGIFRPGIIISVAEEPLPGWVDNYYGPTGIITAASLGILKTAQGDPNVKANLVPLDYTVNALIACAWDIATQTTRRNDDMLIYNYVSTTDAPVTWKEFIVDYCLELAREYPILQSKWYMTFSITKNRLAYNLSMIFLHLLPALLVDLIFFCTGQKPKLYKMSSKIFKYLDALTPFPMKDWNWKANNVPLMWKRLDQEDQKIFKFSLTGFNWKEYCRNYMMGIKIYLFKEGLNTLEASKERRKRLILILIQSFLNFNLYILLINR</sequence>
<reference evidence="13 14" key="1">
    <citation type="submission" date="2020-08" db="EMBL/GenBank/DDBJ databases">
        <title>Aphidius gifuensis genome sequencing and assembly.</title>
        <authorList>
            <person name="Du Z."/>
        </authorList>
    </citation>
    <scope>NUCLEOTIDE SEQUENCE [LARGE SCALE GENOMIC DNA]</scope>
    <source>
        <strain evidence="13">YNYX2018</strain>
        <tissue evidence="13">Adults</tissue>
    </source>
</reference>
<feature type="transmembrane region" description="Helical" evidence="10">
    <location>
        <begin position="375"/>
        <end position="398"/>
    </location>
</feature>
<evidence type="ECO:0000259" key="12">
    <source>
        <dbReference type="Pfam" id="PF07993"/>
    </source>
</evidence>
<evidence type="ECO:0000259" key="11">
    <source>
        <dbReference type="Pfam" id="PF03015"/>
    </source>
</evidence>
<evidence type="ECO:0000256" key="7">
    <source>
        <dbReference type="ARBA" id="ARBA00023098"/>
    </source>
</evidence>
<dbReference type="GO" id="GO:0005777">
    <property type="term" value="C:peroxisome"/>
    <property type="evidence" value="ECO:0007669"/>
    <property type="project" value="TreeGrafter"/>
</dbReference>
<dbReference type="InterPro" id="IPR033640">
    <property type="entry name" value="FAR_C"/>
</dbReference>
<keyword evidence="6 10" id="KW-1133">Transmembrane helix</keyword>
<proteinExistence type="inferred from homology"/>
<comment type="caution">
    <text evidence="13">The sequence shown here is derived from an EMBL/GenBank/DDBJ whole genome shotgun (WGS) entry which is preliminary data.</text>
</comment>
<keyword evidence="10" id="KW-0560">Oxidoreductase</keyword>
<dbReference type="SUPFAM" id="SSF51735">
    <property type="entry name" value="NAD(P)-binding Rossmann-fold domains"/>
    <property type="match status" value="1"/>
</dbReference>
<dbReference type="GO" id="GO:0016020">
    <property type="term" value="C:membrane"/>
    <property type="evidence" value="ECO:0007669"/>
    <property type="project" value="UniProtKB-SubCell"/>
</dbReference>
<evidence type="ECO:0000256" key="9">
    <source>
        <dbReference type="ARBA" id="ARBA00052530"/>
    </source>
</evidence>
<dbReference type="Pfam" id="PF07993">
    <property type="entry name" value="NAD_binding_4"/>
    <property type="match status" value="1"/>
</dbReference>
<comment type="catalytic activity">
    <reaction evidence="9 10">
        <text>a long-chain fatty acyl-CoA + 2 NADPH + 2 H(+) = a long-chain primary fatty alcohol + 2 NADP(+) + CoA</text>
        <dbReference type="Rhea" id="RHEA:52716"/>
        <dbReference type="ChEBI" id="CHEBI:15378"/>
        <dbReference type="ChEBI" id="CHEBI:57287"/>
        <dbReference type="ChEBI" id="CHEBI:57783"/>
        <dbReference type="ChEBI" id="CHEBI:58349"/>
        <dbReference type="ChEBI" id="CHEBI:77396"/>
        <dbReference type="ChEBI" id="CHEBI:83139"/>
        <dbReference type="EC" id="1.2.1.84"/>
    </reaction>
</comment>
<evidence type="ECO:0000256" key="10">
    <source>
        <dbReference type="RuleBase" id="RU363097"/>
    </source>
</evidence>
<keyword evidence="4 10" id="KW-0812">Transmembrane</keyword>
<evidence type="ECO:0000256" key="6">
    <source>
        <dbReference type="ARBA" id="ARBA00022989"/>
    </source>
</evidence>
<keyword evidence="8 10" id="KW-0472">Membrane</keyword>
<dbReference type="CDD" id="cd05236">
    <property type="entry name" value="FAR-N_SDR_e"/>
    <property type="match status" value="1"/>
</dbReference>
<evidence type="ECO:0000256" key="4">
    <source>
        <dbReference type="ARBA" id="ARBA00022692"/>
    </source>
</evidence>
<evidence type="ECO:0000256" key="1">
    <source>
        <dbReference type="ARBA" id="ARBA00004141"/>
    </source>
</evidence>
<comment type="subcellular location">
    <subcellularLocation>
        <location evidence="1">Membrane</location>
        <topology evidence="1">Multi-pass membrane protein</topology>
    </subcellularLocation>
</comment>
<organism evidence="13 14">
    <name type="scientific">Aphidius gifuensis</name>
    <name type="common">Parasitoid wasp</name>
    <dbReference type="NCBI Taxonomy" id="684658"/>
    <lineage>
        <taxon>Eukaryota</taxon>
        <taxon>Metazoa</taxon>
        <taxon>Ecdysozoa</taxon>
        <taxon>Arthropoda</taxon>
        <taxon>Hexapoda</taxon>
        <taxon>Insecta</taxon>
        <taxon>Pterygota</taxon>
        <taxon>Neoptera</taxon>
        <taxon>Endopterygota</taxon>
        <taxon>Hymenoptera</taxon>
        <taxon>Apocrita</taxon>
        <taxon>Ichneumonoidea</taxon>
        <taxon>Braconidae</taxon>
        <taxon>Aphidiinae</taxon>
        <taxon>Aphidius</taxon>
    </lineage>
</organism>
<protein>
    <recommendedName>
        <fullName evidence="10">Fatty acyl-CoA reductase</fullName>
        <ecNumber evidence="10">1.2.1.84</ecNumber>
    </recommendedName>
</protein>
<dbReference type="PANTHER" id="PTHR11011">
    <property type="entry name" value="MALE STERILITY PROTEIN 2-RELATED"/>
    <property type="match status" value="1"/>
</dbReference>
<evidence type="ECO:0000313" key="13">
    <source>
        <dbReference type="EMBL" id="KAF7990401.1"/>
    </source>
</evidence>
<dbReference type="InterPro" id="IPR036291">
    <property type="entry name" value="NAD(P)-bd_dom_sf"/>
</dbReference>
<dbReference type="Pfam" id="PF03015">
    <property type="entry name" value="Sterile"/>
    <property type="match status" value="1"/>
</dbReference>
<dbReference type="FunFam" id="3.40.50.720:FF:000143">
    <property type="entry name" value="Fatty acyl-CoA reductase"/>
    <property type="match status" value="1"/>
</dbReference>
<dbReference type="Proteomes" id="UP000639338">
    <property type="component" value="Unassembled WGS sequence"/>
</dbReference>
<keyword evidence="14" id="KW-1185">Reference proteome</keyword>
<dbReference type="OrthoDB" id="429813at2759"/>
<feature type="domain" description="Fatty acyl-CoA reductase C-terminal" evidence="11">
    <location>
        <begin position="384"/>
        <end position="476"/>
    </location>
</feature>
<dbReference type="InterPro" id="IPR013120">
    <property type="entry name" value="FAR_NAD-bd"/>
</dbReference>
<dbReference type="EC" id="1.2.1.84" evidence="10"/>
<dbReference type="InterPro" id="IPR026055">
    <property type="entry name" value="FAR"/>
</dbReference>
<evidence type="ECO:0000313" key="14">
    <source>
        <dbReference type="Proteomes" id="UP000639338"/>
    </source>
</evidence>
<dbReference type="CDD" id="cd09071">
    <property type="entry name" value="FAR_C"/>
    <property type="match status" value="1"/>
</dbReference>
<dbReference type="EMBL" id="JACMRX010000004">
    <property type="protein sequence ID" value="KAF7990401.1"/>
    <property type="molecule type" value="Genomic_DNA"/>
</dbReference>
<feature type="domain" description="Thioester reductase (TE)" evidence="12">
    <location>
        <begin position="40"/>
        <end position="308"/>
    </location>
</feature>
<feature type="transmembrane region" description="Helical" evidence="10">
    <location>
        <begin position="491"/>
        <end position="509"/>
    </location>
</feature>
<evidence type="ECO:0000256" key="5">
    <source>
        <dbReference type="ARBA" id="ARBA00022857"/>
    </source>
</evidence>
<name>A0A834XPA2_APHGI</name>
<keyword evidence="5 10" id="KW-0521">NADP</keyword>
<comment type="function">
    <text evidence="10">Catalyzes the reduction of fatty acyl-CoA to fatty alcohols.</text>
</comment>
<dbReference type="Gene3D" id="3.40.50.720">
    <property type="entry name" value="NAD(P)-binding Rossmann-like Domain"/>
    <property type="match status" value="1"/>
</dbReference>
<comment type="similarity">
    <text evidence="2 10">Belongs to the fatty acyl-CoA reductase family.</text>
</comment>
<dbReference type="GO" id="GO:0080019">
    <property type="term" value="F:alcohol-forming very long-chain fatty acyl-CoA reductase activity"/>
    <property type="evidence" value="ECO:0007669"/>
    <property type="project" value="InterPro"/>
</dbReference>
<dbReference type="GO" id="GO:0102965">
    <property type="term" value="F:alcohol-forming long-chain fatty acyl-CoA reductase activity"/>
    <property type="evidence" value="ECO:0007669"/>
    <property type="project" value="UniProtKB-EC"/>
</dbReference>
<dbReference type="AlphaFoldDB" id="A0A834XPA2"/>